<evidence type="ECO:0000256" key="1">
    <source>
        <dbReference type="SAM" id="MobiDB-lite"/>
    </source>
</evidence>
<evidence type="ECO:0000313" key="2">
    <source>
        <dbReference type="EMBL" id="KAF4133197.1"/>
    </source>
</evidence>
<feature type="region of interest" description="Disordered" evidence="1">
    <location>
        <begin position="158"/>
        <end position="343"/>
    </location>
</feature>
<dbReference type="EMBL" id="JAACNO010002430">
    <property type="protein sequence ID" value="KAF4133197.1"/>
    <property type="molecule type" value="Genomic_DNA"/>
</dbReference>
<name>A0A8S9U1K8_PHYIN</name>
<organism evidence="2 3">
    <name type="scientific">Phytophthora infestans</name>
    <name type="common">Potato late blight agent</name>
    <name type="synonym">Botrytis infestans</name>
    <dbReference type="NCBI Taxonomy" id="4787"/>
    <lineage>
        <taxon>Eukaryota</taxon>
        <taxon>Sar</taxon>
        <taxon>Stramenopiles</taxon>
        <taxon>Oomycota</taxon>
        <taxon>Peronosporomycetes</taxon>
        <taxon>Peronosporales</taxon>
        <taxon>Peronosporaceae</taxon>
        <taxon>Phytophthora</taxon>
    </lineage>
</organism>
<evidence type="ECO:0000313" key="3">
    <source>
        <dbReference type="Proteomes" id="UP000704712"/>
    </source>
</evidence>
<proteinExistence type="predicted"/>
<gene>
    <name evidence="2" type="ORF">GN958_ATG17615</name>
</gene>
<comment type="caution">
    <text evidence="2">The sequence shown here is derived from an EMBL/GenBank/DDBJ whole genome shotgun (WGS) entry which is preliminary data.</text>
</comment>
<dbReference type="AlphaFoldDB" id="A0A8S9U1K8"/>
<sequence>YLLDDKHGPIDNNVIARNEYVGATSLEAGLASHELGIANFGQSDRRFDSAENQKFGRSVKRENTQTSHFMVKQFCKRLRMLVPEWDGVIQTVAFLHPAKQFSTRCVSPLILRFSRLQTLASSQQSTSSSIMVKLISAIVTAMAAVVVIAQDASESRSLVTTHSAGDEPSPPHDFSRDFAPPAGSKQGDNPHGGHHHHPPHYAGSGDQQFNGSDDGGLRRNSSGSFGGRFPHPPKVGEMPGHGAFHKDNDTAFGHDGHLRGNGMPKDKLAGRDLHNKTSGHHHPGTPPRGSDAGSRHDNGSGGWQFPPPPNAGEKPSTPRNGKPPKNEGTPGDYPPPGTNSGSE</sequence>
<dbReference type="Proteomes" id="UP000704712">
    <property type="component" value="Unassembled WGS sequence"/>
</dbReference>
<reference evidence="2" key="1">
    <citation type="submission" date="2020-03" db="EMBL/GenBank/DDBJ databases">
        <title>Hybrid Assembly of Korean Phytophthora infestans isolates.</title>
        <authorList>
            <person name="Prokchorchik M."/>
            <person name="Lee Y."/>
            <person name="Seo J."/>
            <person name="Cho J.-H."/>
            <person name="Park Y.-E."/>
            <person name="Jang D.-C."/>
            <person name="Im J.-S."/>
            <person name="Choi J.-G."/>
            <person name="Park H.-J."/>
            <person name="Lee G.-B."/>
            <person name="Lee Y.-G."/>
            <person name="Hong S.-Y."/>
            <person name="Cho K."/>
            <person name="Sohn K.H."/>
        </authorList>
    </citation>
    <scope>NUCLEOTIDE SEQUENCE</scope>
    <source>
        <strain evidence="2">KR_2_A2</strain>
    </source>
</reference>
<feature type="non-terminal residue" evidence="2">
    <location>
        <position position="343"/>
    </location>
</feature>
<protein>
    <submittedName>
        <fullName evidence="2">Uncharacterized protein</fullName>
    </submittedName>
</protein>
<accession>A0A8S9U1K8</accession>
<feature type="compositionally biased region" description="Basic and acidic residues" evidence="1">
    <location>
        <begin position="244"/>
        <end position="275"/>
    </location>
</feature>